<accession>A0A0R1KFE6</accession>
<gene>
    <name evidence="5" type="ORF">FD03_GL002370</name>
</gene>
<organism evidence="5 6">
    <name type="scientific">Companilactobacillus nodensis DSM 19682 = JCM 14932 = NBRC 107160</name>
    <dbReference type="NCBI Taxonomy" id="1423775"/>
    <lineage>
        <taxon>Bacteria</taxon>
        <taxon>Bacillati</taxon>
        <taxon>Bacillota</taxon>
        <taxon>Bacilli</taxon>
        <taxon>Lactobacillales</taxon>
        <taxon>Lactobacillaceae</taxon>
        <taxon>Companilactobacillus</taxon>
    </lineage>
</organism>
<dbReference type="InterPro" id="IPR021759">
    <property type="entry name" value="WxLIP_HBD"/>
</dbReference>
<name>A0A0R1KFE6_9LACO</name>
<protein>
    <submittedName>
        <fullName evidence="5">Cell surface protein</fullName>
    </submittedName>
</protein>
<sequence>MIKKIFLPIVFAVASLFLFLTFNTVPAKADTLNYTVGADLPDNQIEKTGSYFDLKVTPGQSQDLTVKIKNNDNQSHHYEVSVNRGLTNNNGVIDYGTHGSEKSDGLEYNIESLVTSPQDVVVEANSTKLVTIHLDSPKGAFSGLLLGGIRIQEITSAPKTKKKGITINNAYAYVIGLELRQNSDKIKPKLQLGDINEKQVNSYNYVGANLINPTPSIIQGLSVNATVKDTKGKKVYTQDKQDLSVAPNSDFDYLIGSPKQTLKAGTYELIMDAKAGDTTWHFDRKFTITTQTVKKLAKTSIPRKTTPDYLLIAFIIAILLVMILVVLAYHKKYIKRH</sequence>
<dbReference type="STRING" id="1423775.FD03_GL002370"/>
<proteinExistence type="predicted"/>
<feature type="domain" description="WxL Interacting Protein host binding" evidence="4">
    <location>
        <begin position="162"/>
        <end position="298"/>
    </location>
</feature>
<dbReference type="Proteomes" id="UP000051248">
    <property type="component" value="Unassembled WGS sequence"/>
</dbReference>
<feature type="transmembrane region" description="Helical" evidence="1">
    <location>
        <begin position="309"/>
        <end position="329"/>
    </location>
</feature>
<dbReference type="AlphaFoldDB" id="A0A0R1KFE6"/>
<keyword evidence="2" id="KW-0732">Signal</keyword>
<keyword evidence="6" id="KW-1185">Reference proteome</keyword>
<dbReference type="InterPro" id="IPR010317">
    <property type="entry name" value="WxLIP_PGBD"/>
</dbReference>
<feature type="signal peptide" evidence="2">
    <location>
        <begin position="1"/>
        <end position="29"/>
    </location>
</feature>
<evidence type="ECO:0000259" key="4">
    <source>
        <dbReference type="Pfam" id="PF11797"/>
    </source>
</evidence>
<evidence type="ECO:0000313" key="6">
    <source>
        <dbReference type="Proteomes" id="UP000051248"/>
    </source>
</evidence>
<reference evidence="5 6" key="1">
    <citation type="journal article" date="2015" name="Genome Announc.">
        <title>Expanding the biotechnology potential of lactobacilli through comparative genomics of 213 strains and associated genera.</title>
        <authorList>
            <person name="Sun Z."/>
            <person name="Harris H.M."/>
            <person name="McCann A."/>
            <person name="Guo C."/>
            <person name="Argimon S."/>
            <person name="Zhang W."/>
            <person name="Yang X."/>
            <person name="Jeffery I.B."/>
            <person name="Cooney J.C."/>
            <person name="Kagawa T.F."/>
            <person name="Liu W."/>
            <person name="Song Y."/>
            <person name="Salvetti E."/>
            <person name="Wrobel A."/>
            <person name="Rasinkangas P."/>
            <person name="Parkhill J."/>
            <person name="Rea M.C."/>
            <person name="O'Sullivan O."/>
            <person name="Ritari J."/>
            <person name="Douillard F.P."/>
            <person name="Paul Ross R."/>
            <person name="Yang R."/>
            <person name="Briner A.E."/>
            <person name="Felis G.E."/>
            <person name="de Vos W.M."/>
            <person name="Barrangou R."/>
            <person name="Klaenhammer T.R."/>
            <person name="Caufield P.W."/>
            <person name="Cui Y."/>
            <person name="Zhang H."/>
            <person name="O'Toole P.W."/>
        </authorList>
    </citation>
    <scope>NUCLEOTIDE SEQUENCE [LARGE SCALE GENOMIC DNA]</scope>
    <source>
        <strain evidence="5 6">DSM 19682</strain>
    </source>
</reference>
<evidence type="ECO:0000256" key="1">
    <source>
        <dbReference type="SAM" id="Phobius"/>
    </source>
</evidence>
<evidence type="ECO:0000313" key="5">
    <source>
        <dbReference type="EMBL" id="KRK78594.1"/>
    </source>
</evidence>
<keyword evidence="1" id="KW-0812">Transmembrane</keyword>
<comment type="caution">
    <text evidence="5">The sequence shown here is derived from an EMBL/GenBank/DDBJ whole genome shotgun (WGS) entry which is preliminary data.</text>
</comment>
<dbReference type="Pfam" id="PF06030">
    <property type="entry name" value="WxLIP_PGBD"/>
    <property type="match status" value="1"/>
</dbReference>
<dbReference type="RefSeq" id="WP_056979865.1">
    <property type="nucleotide sequence ID" value="NZ_AZDZ01000022.1"/>
</dbReference>
<keyword evidence="1" id="KW-1133">Transmembrane helix</keyword>
<dbReference type="eggNOG" id="COG4072">
    <property type="taxonomic scope" value="Bacteria"/>
</dbReference>
<feature type="domain" description="WxL Interacting Protein peptidoglycan binding" evidence="3">
    <location>
        <begin position="34"/>
        <end position="153"/>
    </location>
</feature>
<feature type="chain" id="PRO_5006406612" evidence="2">
    <location>
        <begin position="30"/>
        <end position="337"/>
    </location>
</feature>
<keyword evidence="1" id="KW-0472">Membrane</keyword>
<dbReference type="EMBL" id="AZDZ01000022">
    <property type="protein sequence ID" value="KRK78594.1"/>
    <property type="molecule type" value="Genomic_DNA"/>
</dbReference>
<evidence type="ECO:0000256" key="2">
    <source>
        <dbReference type="SAM" id="SignalP"/>
    </source>
</evidence>
<evidence type="ECO:0000259" key="3">
    <source>
        <dbReference type="Pfam" id="PF06030"/>
    </source>
</evidence>
<dbReference type="Pfam" id="PF11797">
    <property type="entry name" value="WxLIP_HBD"/>
    <property type="match status" value="1"/>
</dbReference>
<dbReference type="PATRIC" id="fig|1423775.4.peg.2411"/>